<feature type="compositionally biased region" description="Basic residues" evidence="1">
    <location>
        <begin position="131"/>
        <end position="141"/>
    </location>
</feature>
<accession>A0AAV4DXB5</accession>
<reference evidence="2 3" key="1">
    <citation type="journal article" date="2021" name="Elife">
        <title>Chloroplast acquisition without the gene transfer in kleptoplastic sea slugs, Plakobranchus ocellatus.</title>
        <authorList>
            <person name="Maeda T."/>
            <person name="Takahashi S."/>
            <person name="Yoshida T."/>
            <person name="Shimamura S."/>
            <person name="Takaki Y."/>
            <person name="Nagai Y."/>
            <person name="Toyoda A."/>
            <person name="Suzuki Y."/>
            <person name="Arimoto A."/>
            <person name="Ishii H."/>
            <person name="Satoh N."/>
            <person name="Nishiyama T."/>
            <person name="Hasebe M."/>
            <person name="Maruyama T."/>
            <person name="Minagawa J."/>
            <person name="Obokata J."/>
            <person name="Shigenobu S."/>
        </authorList>
    </citation>
    <scope>NUCLEOTIDE SEQUENCE [LARGE SCALE GENOMIC DNA]</scope>
</reference>
<name>A0AAV4DXB5_9GAST</name>
<feature type="region of interest" description="Disordered" evidence="1">
    <location>
        <begin position="1"/>
        <end position="64"/>
    </location>
</feature>
<dbReference type="Proteomes" id="UP000735302">
    <property type="component" value="Unassembled WGS sequence"/>
</dbReference>
<gene>
    <name evidence="2" type="ORF">PoB_007536900</name>
</gene>
<evidence type="ECO:0000256" key="1">
    <source>
        <dbReference type="SAM" id="MobiDB-lite"/>
    </source>
</evidence>
<dbReference type="AlphaFoldDB" id="A0AAV4DXB5"/>
<comment type="caution">
    <text evidence="2">The sequence shown here is derived from an EMBL/GenBank/DDBJ whole genome shotgun (WGS) entry which is preliminary data.</text>
</comment>
<evidence type="ECO:0000313" key="3">
    <source>
        <dbReference type="Proteomes" id="UP000735302"/>
    </source>
</evidence>
<sequence length="178" mass="19638">MKDEKKKKARGKKKMSNGRDKEGGDKKRIGRGKRRRGKGGGRDNGGLEEDGEDGESKKKRGAGTDANKKYFKNLFGRILLSDSTEPGNETKQVGFEALSQIRTPVAGLDPAIQGSLQRSQSGFAVRSATSTRKRLTLHRQHQGQDRYSSGGSWTDNIRFRTGVTTIKVGQTISKAEQW</sequence>
<keyword evidence="3" id="KW-1185">Reference proteome</keyword>
<feature type="compositionally biased region" description="Basic residues" evidence="1">
    <location>
        <begin position="28"/>
        <end position="39"/>
    </location>
</feature>
<organism evidence="2 3">
    <name type="scientific">Plakobranchus ocellatus</name>
    <dbReference type="NCBI Taxonomy" id="259542"/>
    <lineage>
        <taxon>Eukaryota</taxon>
        <taxon>Metazoa</taxon>
        <taxon>Spiralia</taxon>
        <taxon>Lophotrochozoa</taxon>
        <taxon>Mollusca</taxon>
        <taxon>Gastropoda</taxon>
        <taxon>Heterobranchia</taxon>
        <taxon>Euthyneura</taxon>
        <taxon>Panpulmonata</taxon>
        <taxon>Sacoglossa</taxon>
        <taxon>Placobranchoidea</taxon>
        <taxon>Plakobranchidae</taxon>
        <taxon>Plakobranchus</taxon>
    </lineage>
</organism>
<evidence type="ECO:0000313" key="2">
    <source>
        <dbReference type="EMBL" id="GFO48864.1"/>
    </source>
</evidence>
<dbReference type="EMBL" id="BLXT01008455">
    <property type="protein sequence ID" value="GFO48864.1"/>
    <property type="molecule type" value="Genomic_DNA"/>
</dbReference>
<proteinExistence type="predicted"/>
<feature type="compositionally biased region" description="Basic and acidic residues" evidence="1">
    <location>
        <begin position="17"/>
        <end position="27"/>
    </location>
</feature>
<protein>
    <submittedName>
        <fullName evidence="2">Uncharacterized protein</fullName>
    </submittedName>
</protein>
<feature type="compositionally biased region" description="Basic residues" evidence="1">
    <location>
        <begin position="7"/>
        <end position="16"/>
    </location>
</feature>
<feature type="region of interest" description="Disordered" evidence="1">
    <location>
        <begin position="131"/>
        <end position="152"/>
    </location>
</feature>